<organism evidence="2 3">
    <name type="scientific">Pleurodeles waltl</name>
    <name type="common">Iberian ribbed newt</name>
    <dbReference type="NCBI Taxonomy" id="8319"/>
    <lineage>
        <taxon>Eukaryota</taxon>
        <taxon>Metazoa</taxon>
        <taxon>Chordata</taxon>
        <taxon>Craniata</taxon>
        <taxon>Vertebrata</taxon>
        <taxon>Euteleostomi</taxon>
        <taxon>Amphibia</taxon>
        <taxon>Batrachia</taxon>
        <taxon>Caudata</taxon>
        <taxon>Salamandroidea</taxon>
        <taxon>Salamandridae</taxon>
        <taxon>Pleurodelinae</taxon>
        <taxon>Pleurodeles</taxon>
    </lineage>
</organism>
<protein>
    <submittedName>
        <fullName evidence="2">Uncharacterized protein</fullName>
    </submittedName>
</protein>
<evidence type="ECO:0000313" key="3">
    <source>
        <dbReference type="Proteomes" id="UP001066276"/>
    </source>
</evidence>
<sequence length="129" mass="14347">MLDRRLGFGAYWFGGEDYEEEINVCLITGGIVSEDVWREGLKNDGVLQKVMKMIPSGWSKQKECSEDVKSQDGGCMKRRLHLGLTFVLLKLLLLGDRKRGSEPGEASNGERKEAPTEGRSMSLECGAHV</sequence>
<name>A0AAV7NKN6_PLEWA</name>
<dbReference type="AlphaFoldDB" id="A0AAV7NKN6"/>
<accession>A0AAV7NKN6</accession>
<proteinExistence type="predicted"/>
<dbReference type="Proteomes" id="UP001066276">
    <property type="component" value="Chromosome 8"/>
</dbReference>
<feature type="compositionally biased region" description="Basic and acidic residues" evidence="1">
    <location>
        <begin position="98"/>
        <end position="116"/>
    </location>
</feature>
<reference evidence="2" key="1">
    <citation type="journal article" date="2022" name="bioRxiv">
        <title>Sequencing and chromosome-scale assembly of the giantPleurodeles waltlgenome.</title>
        <authorList>
            <person name="Brown T."/>
            <person name="Elewa A."/>
            <person name="Iarovenko S."/>
            <person name="Subramanian E."/>
            <person name="Araus A.J."/>
            <person name="Petzold A."/>
            <person name="Susuki M."/>
            <person name="Suzuki K.-i.T."/>
            <person name="Hayashi T."/>
            <person name="Toyoda A."/>
            <person name="Oliveira C."/>
            <person name="Osipova E."/>
            <person name="Leigh N.D."/>
            <person name="Simon A."/>
            <person name="Yun M.H."/>
        </authorList>
    </citation>
    <scope>NUCLEOTIDE SEQUENCE</scope>
    <source>
        <strain evidence="2">20211129_DDA</strain>
        <tissue evidence="2">Liver</tissue>
    </source>
</reference>
<gene>
    <name evidence="2" type="ORF">NDU88_003163</name>
</gene>
<evidence type="ECO:0000313" key="2">
    <source>
        <dbReference type="EMBL" id="KAJ1114933.1"/>
    </source>
</evidence>
<keyword evidence="3" id="KW-1185">Reference proteome</keyword>
<feature type="region of interest" description="Disordered" evidence="1">
    <location>
        <begin position="98"/>
        <end position="129"/>
    </location>
</feature>
<comment type="caution">
    <text evidence="2">The sequence shown here is derived from an EMBL/GenBank/DDBJ whole genome shotgun (WGS) entry which is preliminary data.</text>
</comment>
<evidence type="ECO:0000256" key="1">
    <source>
        <dbReference type="SAM" id="MobiDB-lite"/>
    </source>
</evidence>
<dbReference type="EMBL" id="JANPWB010000012">
    <property type="protein sequence ID" value="KAJ1114933.1"/>
    <property type="molecule type" value="Genomic_DNA"/>
</dbReference>